<dbReference type="Pfam" id="PF14686">
    <property type="entry name" value="fn3_3"/>
    <property type="match status" value="1"/>
</dbReference>
<dbReference type="InterPro" id="IPR011050">
    <property type="entry name" value="Pectin_lyase_fold/virulence"/>
</dbReference>
<dbReference type="InterPro" id="IPR033764">
    <property type="entry name" value="Sdr_B"/>
</dbReference>
<evidence type="ECO:0000256" key="3">
    <source>
        <dbReference type="ARBA" id="ARBA00022729"/>
    </source>
</evidence>
<evidence type="ECO:0000313" key="6">
    <source>
        <dbReference type="EMBL" id="BCR06700.1"/>
    </source>
</evidence>
<feature type="domain" description="Rhamnogalacturonan lyase" evidence="4">
    <location>
        <begin position="430"/>
        <end position="475"/>
    </location>
</feature>
<dbReference type="SUPFAM" id="SSF117074">
    <property type="entry name" value="Hypothetical protein PA1324"/>
    <property type="match status" value="1"/>
</dbReference>
<dbReference type="InterPro" id="IPR012334">
    <property type="entry name" value="Pectin_lyas_fold"/>
</dbReference>
<evidence type="ECO:0000259" key="5">
    <source>
        <dbReference type="Pfam" id="PF17210"/>
    </source>
</evidence>
<dbReference type="Proteomes" id="UP001319827">
    <property type="component" value="Chromosome"/>
</dbReference>
<dbReference type="SMART" id="SM00710">
    <property type="entry name" value="PbH1"/>
    <property type="match status" value="8"/>
</dbReference>
<name>A0ABM8I213_9BACT</name>
<sequence>MNRENRSWNSHAPRWGAWLLVLLLVLMFQGRAQAFIVNVVDPQGTPIPNGFRWLLEEDTTTWTYPGTVQVSPSQPIGGAYAPVPGPSIGLDIHKSYAPVVNKGNASGAAANVNTDLHGNALDTGKRYFLSVLPYDGYANSGAPVAPGQTTVTVVVNPLPLPTAQITILAHVDHDPINNIWDETEAGLGGCTVKLADFSGGAFMWDAFGNPLGTTYQRNGDGSYVLVDGAPQVLAMGSGVITTLTYADWYAAQGLAPDGVTPITPDPSRNPYNLKPGEAVVKNLTPGKYGVVLTPPGADDSGNAMTWVQTATIEGTTTIDAWVKANEPNLFVEGFGQGVQHVIFGFVKTAPMSGSVYKGQTIHGMPWQDPSHPEAIDRSGFTGKITGTLRLNHFSRPPTTQGFFPGKPVAEGWVGLNDTAAVPEVTVAGMYAAPCDPETGYFEINNVPPGTYTLSSWDAPLLNLFATNTVTVPAGAGGTGETVTLGDVLIYHWFGDLSGKVFMDANQNGFPDPNEPGIPDRGVNIRFRDGTVYQATVTDNTGEYGFAGVFPFFKWLVTEVDFASLKATGLTTVTDFGGPVLPDQGWVFPSRGKLNPQPQCLPGTGAVANGSGTIEANCSPDINPNTGNNLSRTETGPVLTQAMHLFLNQFNEANWGKANYAVGENGGISGIVFYANTRAENDPRYAVGEPWEPGIPRVQVNLYQDNLNNATGQPGPDGQIDDIDGTAGIQLADVDNFPFGDFPGDGDVDHNGNGIFDLGDAVAVTTTDSWDDSPPTDCVQTLPVIHGITAPECADAFATWNQQRPGVFNGGYAFGSPAGEPNLPTGMYIVEAATPPGYVLVKEEDKNVDFGDSYVPSPLLLPPVCVGDAHTVPQYMSFVTDEAGDLLPGITPSTDLEAPFFGGPARPLCDRKQVYLTDGKNAAADFFFFTEVPKASRAVGFALNDLTAEFNVNSPNFGEKAGAPWIPISFNDWSGREITRVYTDEFGVYNAMLPGTYTANAPAPAGFAPNMMTLVLNDPQLPDGSVDPFYNPTYSISPWTFNYMPATSSYLDTPLVPLGAFSAGGGAVDTYQVDSGPVIASVSGPEPQGGPLLCTARSNGSDIFINSRGSAVTIVNPDYDPAATPPTPLFITRDFSFGPDTGNGVVTLDGVPLAIVSWTPDTIVASVPAGVDSGRLMVTRGDNAITTQVGVTLNIVDCGATTVLQVPSGSFPTIQSAVDAASAGDLILVGPGTYNENVIMNKPVHLQGAGAGSTFINANPATAEALQLWHNRLVALGGADFEAYLLKFAFHAGEAPGIIVFGEKTFPDGNVQVPGGGPDKVLNPGNPFNTPGQALIDGFTISGSLVGGGIYVVTGADYLTISNNEITNNQGNIAGGIAIGIDDVGFAQQNNNIVIRNNKIHKNGGLQGPGGIALNEDANNYLVEGNLITGNFTSFHGGAIAHQGLSDGGVIRNNRILFNENHHNALLNQAGDGGGIYVGTDVAGATGSGSVTIDANLIQGNLTGSGRGGGIIANGVNNQDVTDNPSDPSQWYELRITNNMIVNNVAANGGGGIFLKDVARASVVNNTIANNDSTSTSVLAFAPGQTNSTPLPAGVVSGAHSAALQAAFGAGFEQTFSNPVLANNIVWHNRSWYNNAALNGGAGGLAENPTGLYQDLGVINTLAPQALNPQNCILTSTAGYDASNLAANPGLVLEYTNTLSTATVLDEGGNSISVTYPELFASLGDYHIFPGGAGVDMGLDTTLVTDFDGDNWPQGGANDIGADEFVFVPLALVSPNGGEILGPNQSYLIRWMTPFGTYTYALEYSVNNGTSWSPIVSGLTGSSYSWTVPNVITSTALVRVSAFESGNPTPVLQDVSNGVFSITTLRVDSPNGGEILTGGITTNISWTDPAGAASYLLRYSLNGGATWNPIASVTGTSFAWTVPSADSANCLVRVTAYGAGGAWLANDVSDGPFTILPGTPPSALAVVSPNGGETLTGGTTHTIQWAAHTGATNYLVRYSTNGGASWNPVASVTGTSFVWTVPAADSANCLVRVTAYGAGGAWLANDVSNGPFTILPGTPPSVLAVVSPNGGETLAGGTIHNIQWAAHAGAASYLVRYSTNGGANWSPIVSTAGTSFDWTVPSASSANCLVRVTAYNSGGAWLANDVSNGPFTINP</sequence>
<dbReference type="RefSeq" id="WP_221250084.1">
    <property type="nucleotide sequence ID" value="NZ_AP024355.1"/>
</dbReference>
<dbReference type="Gene3D" id="2.160.20.10">
    <property type="entry name" value="Single-stranded right-handed beta-helix, Pectin lyase-like"/>
    <property type="match status" value="2"/>
</dbReference>
<reference evidence="6 7" key="1">
    <citation type="journal article" date="2016" name="C (Basel)">
        <title>Selective Growth of and Electricity Production by Marine Exoelectrogenic Bacteria in Self-Aggregated Hydrogel of Microbially Reduced Graphene Oxide.</title>
        <authorList>
            <person name="Yoshida N."/>
            <person name="Goto Y."/>
            <person name="Miyata Y."/>
        </authorList>
    </citation>
    <scope>NUCLEOTIDE SEQUENCE [LARGE SCALE GENOMIC DNA]</scope>
    <source>
        <strain evidence="6 7">NIT-T3</strain>
    </source>
</reference>
<dbReference type="SUPFAM" id="SSF51126">
    <property type="entry name" value="Pectin lyase-like"/>
    <property type="match status" value="1"/>
</dbReference>
<evidence type="ECO:0000259" key="4">
    <source>
        <dbReference type="Pfam" id="PF14686"/>
    </source>
</evidence>
<dbReference type="InterPro" id="IPR006626">
    <property type="entry name" value="PbH1"/>
</dbReference>
<protein>
    <submittedName>
        <fullName evidence="6">Uncharacterized protein</fullName>
    </submittedName>
</protein>
<dbReference type="InterPro" id="IPR029413">
    <property type="entry name" value="RG-lyase_II"/>
</dbReference>
<keyword evidence="7" id="KW-1185">Reference proteome</keyword>
<dbReference type="EMBL" id="AP024355">
    <property type="protein sequence ID" value="BCR06700.1"/>
    <property type="molecule type" value="Genomic_DNA"/>
</dbReference>
<reference evidence="6 7" key="2">
    <citation type="journal article" date="2021" name="Int. J. Syst. Evol. Microbiol.">
        <title>Isolation and Polyphasic Characterization of Desulfuromonas versatilis sp. Nov., an Electrogenic Bacteria Capable of Versatile Metabolism Isolated from a Graphene Oxide-Reducing Enrichment Culture.</title>
        <authorList>
            <person name="Xie L."/>
            <person name="Yoshida N."/>
            <person name="Ishii S."/>
            <person name="Meng L."/>
        </authorList>
    </citation>
    <scope>NUCLEOTIDE SEQUENCE [LARGE SCALE GENOMIC DNA]</scope>
    <source>
        <strain evidence="6 7">NIT-T3</strain>
    </source>
</reference>
<dbReference type="SUPFAM" id="SSF50939">
    <property type="entry name" value="Sialidases"/>
    <property type="match status" value="1"/>
</dbReference>
<evidence type="ECO:0000313" key="7">
    <source>
        <dbReference type="Proteomes" id="UP001319827"/>
    </source>
</evidence>
<dbReference type="Pfam" id="PF17210">
    <property type="entry name" value="SdrD_B"/>
    <property type="match status" value="1"/>
</dbReference>
<feature type="domain" description="SD-repeat containing protein B" evidence="5">
    <location>
        <begin position="499"/>
        <end position="548"/>
    </location>
</feature>
<accession>A0ABM8I213</accession>
<comment type="subcellular location">
    <subcellularLocation>
        <location evidence="1">Secreted</location>
    </subcellularLocation>
</comment>
<evidence type="ECO:0000256" key="2">
    <source>
        <dbReference type="ARBA" id="ARBA00022525"/>
    </source>
</evidence>
<gene>
    <name evidence="6" type="ORF">DESUT3_37690</name>
</gene>
<keyword evidence="3" id="KW-0732">Signal</keyword>
<organism evidence="6 7">
    <name type="scientific">Desulfuromonas versatilis</name>
    <dbReference type="NCBI Taxonomy" id="2802975"/>
    <lineage>
        <taxon>Bacteria</taxon>
        <taxon>Pseudomonadati</taxon>
        <taxon>Thermodesulfobacteriota</taxon>
        <taxon>Desulfuromonadia</taxon>
        <taxon>Desulfuromonadales</taxon>
        <taxon>Desulfuromonadaceae</taxon>
        <taxon>Desulfuromonas</taxon>
    </lineage>
</organism>
<dbReference type="InterPro" id="IPR036278">
    <property type="entry name" value="Sialidase_sf"/>
</dbReference>
<dbReference type="Gene3D" id="2.60.40.10">
    <property type="entry name" value="Immunoglobulins"/>
    <property type="match status" value="6"/>
</dbReference>
<keyword evidence="2" id="KW-0964">Secreted</keyword>
<proteinExistence type="predicted"/>
<evidence type="ECO:0000256" key="1">
    <source>
        <dbReference type="ARBA" id="ARBA00004613"/>
    </source>
</evidence>
<dbReference type="InterPro" id="IPR013783">
    <property type="entry name" value="Ig-like_fold"/>
</dbReference>